<protein>
    <submittedName>
        <fullName evidence="2">Uncharacterized protein</fullName>
    </submittedName>
</protein>
<comment type="caution">
    <text evidence="2">The sequence shown here is derived from an EMBL/GenBank/DDBJ whole genome shotgun (WGS) entry which is preliminary data.</text>
</comment>
<dbReference type="Proteomes" id="UP000886042">
    <property type="component" value="Unassembled WGS sequence"/>
</dbReference>
<feature type="chain" id="PRO_5028287892" evidence="1">
    <location>
        <begin position="32"/>
        <end position="401"/>
    </location>
</feature>
<dbReference type="EMBL" id="DRMN01000289">
    <property type="protein sequence ID" value="HFB55140.1"/>
    <property type="molecule type" value="Genomic_DNA"/>
</dbReference>
<dbReference type="AlphaFoldDB" id="A0A7C3CBS8"/>
<proteinExistence type="predicted"/>
<evidence type="ECO:0000256" key="1">
    <source>
        <dbReference type="SAM" id="SignalP"/>
    </source>
</evidence>
<name>A0A7C3CBS8_9PROT</name>
<accession>A0A7C3CBS8</accession>
<keyword evidence="1" id="KW-0732">Signal</keyword>
<organism evidence="2">
    <name type="scientific">Hellea balneolensis</name>
    <dbReference type="NCBI Taxonomy" id="287478"/>
    <lineage>
        <taxon>Bacteria</taxon>
        <taxon>Pseudomonadati</taxon>
        <taxon>Pseudomonadota</taxon>
        <taxon>Alphaproteobacteria</taxon>
        <taxon>Maricaulales</taxon>
        <taxon>Robiginitomaculaceae</taxon>
        <taxon>Hellea</taxon>
    </lineage>
</organism>
<reference evidence="2" key="1">
    <citation type="journal article" date="2020" name="mSystems">
        <title>Genome- and Community-Level Interaction Insights into Carbon Utilization and Element Cycling Functions of Hydrothermarchaeota in Hydrothermal Sediment.</title>
        <authorList>
            <person name="Zhou Z."/>
            <person name="Liu Y."/>
            <person name="Xu W."/>
            <person name="Pan J."/>
            <person name="Luo Z.H."/>
            <person name="Li M."/>
        </authorList>
    </citation>
    <scope>NUCLEOTIDE SEQUENCE [LARGE SCALE GENOMIC DNA]</scope>
    <source>
        <strain evidence="2">HyVt-489</strain>
    </source>
</reference>
<sequence>MMMRINFIPSRIVRGLVAGCCAVLMGASSVAQTTNGQIQIDDLTPANAFYDGIVDTNHMGLGANLWQNTSADTARFMLENLLSEGAAGYGEGASRSLLRTALLSGGIPPQAQSGLEEEAFLAARLEAILVIFGPYIYDQVQARSRLRPQSNAASTLAADRALLGGDVASACAVSDRQTTQRKQPYWAKLRAFCHTVRNELPAAELTADLLRRGEHEDAVFYTLLGNITGSQIKPPKLRSLTSPLHMAMAQKVIDPAGFKKTDMKALPVAWAAQIATHPDTADDIKLAAFFRAVRVLSPEDIESILRGFSAEGLPDATKVKTRTIWAPSYWGQVYRSLKSGTDAHTNAGLIKAMLGKADKIDGFDAISRVLASDISLIPNAVQAQTDARMFARIAVANRDIG</sequence>
<feature type="signal peptide" evidence="1">
    <location>
        <begin position="1"/>
        <end position="31"/>
    </location>
</feature>
<gene>
    <name evidence="2" type="ORF">ENJ46_04375</name>
</gene>
<feature type="non-terminal residue" evidence="2">
    <location>
        <position position="401"/>
    </location>
</feature>
<evidence type="ECO:0000313" key="2">
    <source>
        <dbReference type="EMBL" id="HFB55140.1"/>
    </source>
</evidence>